<keyword evidence="5" id="KW-0732">Signal</keyword>
<comment type="caution">
    <text evidence="6">The sequence shown here is derived from an EMBL/GenBank/DDBJ whole genome shotgun (WGS) entry which is preliminary data.</text>
</comment>
<feature type="chain" id="PRO_5041484778" description="Carboxypeptidase" evidence="5">
    <location>
        <begin position="20"/>
        <end position="458"/>
    </location>
</feature>
<keyword evidence="7" id="KW-1185">Reference proteome</keyword>
<accession>A0AA36MCU9</accession>
<evidence type="ECO:0000256" key="2">
    <source>
        <dbReference type="ARBA" id="ARBA00022645"/>
    </source>
</evidence>
<dbReference type="GO" id="GO:1904715">
    <property type="term" value="P:negative regulation of chaperone-mediated autophagy"/>
    <property type="evidence" value="ECO:0007669"/>
    <property type="project" value="UniProtKB-ARBA"/>
</dbReference>
<dbReference type="GO" id="GO:0004185">
    <property type="term" value="F:serine-type carboxypeptidase activity"/>
    <property type="evidence" value="ECO:0007669"/>
    <property type="project" value="UniProtKB-UniRule"/>
</dbReference>
<evidence type="ECO:0000256" key="5">
    <source>
        <dbReference type="RuleBase" id="RU361156"/>
    </source>
</evidence>
<dbReference type="PANTHER" id="PTHR11802">
    <property type="entry name" value="SERINE PROTEASE FAMILY S10 SERINE CARBOXYPEPTIDASE"/>
    <property type="match status" value="1"/>
</dbReference>
<feature type="signal peptide" evidence="5">
    <location>
        <begin position="1"/>
        <end position="19"/>
    </location>
</feature>
<dbReference type="Proteomes" id="UP001176961">
    <property type="component" value="Unassembled WGS sequence"/>
</dbReference>
<keyword evidence="3 5" id="KW-0645">Protease</keyword>
<name>A0AA36MCU9_CYLNA</name>
<dbReference type="InterPro" id="IPR033124">
    <property type="entry name" value="Ser_caboxypep_his_AS"/>
</dbReference>
<dbReference type="InterPro" id="IPR001563">
    <property type="entry name" value="Peptidase_S10"/>
</dbReference>
<sequence>MAPVATAFLLLAFSQCIPAALITNLPGAPNANFKQYSGYYTVGSTKNHQLHYWFVESQNNPATDPLLVWLTGGPGCSGLSALLTEWGPFMVNDDGATLRTNPYSWNKKASILTLESPAGVGYSFATDNKLKTGDDQTASENWEALVAFFNGFPQYKNNDFYVTGESYGGVYVPMLMQTILDRQNQTHINIKGFAIGNGCVSENDGTDALVNFEYARGMIDDRRVYDLHKWERIKSQCCNNDTDGCPFHSFNELSSCGVFVQTTTTSAWEGGINPYNMYDNCVNTPGTEVSTRFRLEYKLRTGKELDVSQLSTVPCMNETAVTVYLNRPDVRKAIGIPTSLGPWAICSDTISNTYNRQYGEMASRVKNALNQGLRGMIYSGDVDMACNFLMGQRFSRKLGLQEVQNKKHYIVDGQVGGYHTEYQNLHFVTVRGAGHMVPTDKPSVAYHILDSFLYKKSF</sequence>
<keyword evidence="4 5" id="KW-0378">Hydrolase</keyword>
<comment type="similarity">
    <text evidence="1 5">Belongs to the peptidase S10 family.</text>
</comment>
<evidence type="ECO:0000256" key="4">
    <source>
        <dbReference type="ARBA" id="ARBA00022801"/>
    </source>
</evidence>
<dbReference type="FunFam" id="3.40.50.12670:FF:000002">
    <property type="entry name" value="Carboxypeptidase"/>
    <property type="match status" value="1"/>
</dbReference>
<keyword evidence="2 5" id="KW-0121">Carboxypeptidase</keyword>
<dbReference type="AlphaFoldDB" id="A0AA36MCU9"/>
<evidence type="ECO:0000313" key="6">
    <source>
        <dbReference type="EMBL" id="CAJ0605765.1"/>
    </source>
</evidence>
<dbReference type="PRINTS" id="PR00724">
    <property type="entry name" value="CRBOXYPTASEC"/>
</dbReference>
<evidence type="ECO:0000256" key="3">
    <source>
        <dbReference type="ARBA" id="ARBA00022670"/>
    </source>
</evidence>
<dbReference type="Gene3D" id="3.40.50.1820">
    <property type="entry name" value="alpha/beta hydrolase"/>
    <property type="match status" value="1"/>
</dbReference>
<dbReference type="FunFam" id="3.40.50.1820:FF:000335">
    <property type="entry name" value="Carboxypeptidase"/>
    <property type="match status" value="1"/>
</dbReference>
<dbReference type="EMBL" id="CATQJL010000316">
    <property type="protein sequence ID" value="CAJ0605765.1"/>
    <property type="molecule type" value="Genomic_DNA"/>
</dbReference>
<dbReference type="InterPro" id="IPR029058">
    <property type="entry name" value="AB_hydrolase_fold"/>
</dbReference>
<organism evidence="6 7">
    <name type="scientific">Cylicocyclus nassatus</name>
    <name type="common">Nematode worm</name>
    <dbReference type="NCBI Taxonomy" id="53992"/>
    <lineage>
        <taxon>Eukaryota</taxon>
        <taxon>Metazoa</taxon>
        <taxon>Ecdysozoa</taxon>
        <taxon>Nematoda</taxon>
        <taxon>Chromadorea</taxon>
        <taxon>Rhabditida</taxon>
        <taxon>Rhabditina</taxon>
        <taxon>Rhabditomorpha</taxon>
        <taxon>Strongyloidea</taxon>
        <taxon>Strongylidae</taxon>
        <taxon>Cylicocyclus</taxon>
    </lineage>
</organism>
<reference evidence="6" key="1">
    <citation type="submission" date="2023-07" db="EMBL/GenBank/DDBJ databases">
        <authorList>
            <consortium name="CYATHOMIX"/>
        </authorList>
    </citation>
    <scope>NUCLEOTIDE SEQUENCE</scope>
    <source>
        <strain evidence="6">N/A</strain>
    </source>
</reference>
<evidence type="ECO:0000313" key="7">
    <source>
        <dbReference type="Proteomes" id="UP001176961"/>
    </source>
</evidence>
<evidence type="ECO:0000256" key="1">
    <source>
        <dbReference type="ARBA" id="ARBA00009431"/>
    </source>
</evidence>
<gene>
    <name evidence="6" type="ORF">CYNAS_LOCUS17748</name>
</gene>
<dbReference type="GO" id="GO:0006508">
    <property type="term" value="P:proteolysis"/>
    <property type="evidence" value="ECO:0007669"/>
    <property type="project" value="UniProtKB-KW"/>
</dbReference>
<dbReference type="PROSITE" id="PS00131">
    <property type="entry name" value="CARBOXYPEPT_SER_SER"/>
    <property type="match status" value="1"/>
</dbReference>
<dbReference type="Pfam" id="PF00450">
    <property type="entry name" value="Peptidase_S10"/>
    <property type="match status" value="1"/>
</dbReference>
<dbReference type="SUPFAM" id="SSF53474">
    <property type="entry name" value="alpha/beta-Hydrolases"/>
    <property type="match status" value="1"/>
</dbReference>
<dbReference type="PROSITE" id="PS00560">
    <property type="entry name" value="CARBOXYPEPT_SER_HIS"/>
    <property type="match status" value="1"/>
</dbReference>
<protein>
    <recommendedName>
        <fullName evidence="5">Carboxypeptidase</fullName>
        <ecNumber evidence="5">3.4.16.-</ecNumber>
    </recommendedName>
</protein>
<proteinExistence type="inferred from homology"/>
<dbReference type="EC" id="3.4.16.-" evidence="5"/>
<dbReference type="GO" id="GO:0031647">
    <property type="term" value="P:regulation of protein stability"/>
    <property type="evidence" value="ECO:0007669"/>
    <property type="project" value="UniProtKB-ARBA"/>
</dbReference>
<dbReference type="InterPro" id="IPR018202">
    <property type="entry name" value="Ser_caboxypep_ser_AS"/>
</dbReference>
<dbReference type="PANTHER" id="PTHR11802:SF38">
    <property type="entry name" value="SERINE CARBOXYPEPTIDASE CTSA-1.2"/>
    <property type="match status" value="1"/>
</dbReference>